<gene>
    <name evidence="9" type="ORF">JOF54_003355</name>
</gene>
<dbReference type="EMBL" id="JAGIOB010000001">
    <property type="protein sequence ID" value="MBP2418433.1"/>
    <property type="molecule type" value="Genomic_DNA"/>
</dbReference>
<name>A0ABS4ZBJ5_9ACTN</name>
<evidence type="ECO:0000259" key="8">
    <source>
        <dbReference type="PROSITE" id="PS50850"/>
    </source>
</evidence>
<feature type="transmembrane region" description="Helical" evidence="7">
    <location>
        <begin position="209"/>
        <end position="232"/>
    </location>
</feature>
<feature type="transmembrane region" description="Helical" evidence="7">
    <location>
        <begin position="75"/>
        <end position="93"/>
    </location>
</feature>
<comment type="subcellular location">
    <subcellularLocation>
        <location evidence="1">Cell membrane</location>
        <topology evidence="1">Multi-pass membrane protein</topology>
    </subcellularLocation>
</comment>
<evidence type="ECO:0000256" key="7">
    <source>
        <dbReference type="SAM" id="Phobius"/>
    </source>
</evidence>
<dbReference type="InterPro" id="IPR011701">
    <property type="entry name" value="MFS"/>
</dbReference>
<evidence type="ECO:0000256" key="3">
    <source>
        <dbReference type="ARBA" id="ARBA00022475"/>
    </source>
</evidence>
<evidence type="ECO:0000256" key="6">
    <source>
        <dbReference type="ARBA" id="ARBA00023136"/>
    </source>
</evidence>
<feature type="transmembrane region" description="Helical" evidence="7">
    <location>
        <begin position="273"/>
        <end position="292"/>
    </location>
</feature>
<dbReference type="PANTHER" id="PTHR23517:SF13">
    <property type="entry name" value="MAJOR FACILITATOR SUPERFAMILY MFS_1"/>
    <property type="match status" value="1"/>
</dbReference>
<dbReference type="PANTHER" id="PTHR23517">
    <property type="entry name" value="RESISTANCE PROTEIN MDTM, PUTATIVE-RELATED-RELATED"/>
    <property type="match status" value="1"/>
</dbReference>
<dbReference type="InterPro" id="IPR020846">
    <property type="entry name" value="MFS_dom"/>
</dbReference>
<reference evidence="9 10" key="1">
    <citation type="submission" date="2021-03" db="EMBL/GenBank/DDBJ databases">
        <title>Sequencing the genomes of 1000 actinobacteria strains.</title>
        <authorList>
            <person name="Klenk H.-P."/>
        </authorList>
    </citation>
    <scope>NUCLEOTIDE SEQUENCE [LARGE SCALE GENOMIC DNA]</scope>
    <source>
        <strain evidence="9 10">DSM 12936</strain>
    </source>
</reference>
<evidence type="ECO:0000256" key="5">
    <source>
        <dbReference type="ARBA" id="ARBA00022989"/>
    </source>
</evidence>
<feature type="transmembrane region" description="Helical" evidence="7">
    <location>
        <begin position="105"/>
        <end position="124"/>
    </location>
</feature>
<protein>
    <submittedName>
        <fullName evidence="9">MFS family permease</fullName>
    </submittedName>
</protein>
<keyword evidence="2" id="KW-0813">Transport</keyword>
<dbReference type="InterPro" id="IPR036259">
    <property type="entry name" value="MFS_trans_sf"/>
</dbReference>
<dbReference type="SUPFAM" id="SSF103473">
    <property type="entry name" value="MFS general substrate transporter"/>
    <property type="match status" value="1"/>
</dbReference>
<dbReference type="PROSITE" id="PS50850">
    <property type="entry name" value="MFS"/>
    <property type="match status" value="1"/>
</dbReference>
<dbReference type="Proteomes" id="UP000758168">
    <property type="component" value="Unassembled WGS sequence"/>
</dbReference>
<keyword evidence="4 7" id="KW-0812">Transmembrane</keyword>
<feature type="transmembrane region" description="Helical" evidence="7">
    <location>
        <begin position="334"/>
        <end position="356"/>
    </location>
</feature>
<organism evidence="9 10">
    <name type="scientific">Microlunatus capsulatus</name>
    <dbReference type="NCBI Taxonomy" id="99117"/>
    <lineage>
        <taxon>Bacteria</taxon>
        <taxon>Bacillati</taxon>
        <taxon>Actinomycetota</taxon>
        <taxon>Actinomycetes</taxon>
        <taxon>Propionibacteriales</taxon>
        <taxon>Propionibacteriaceae</taxon>
        <taxon>Microlunatus</taxon>
    </lineage>
</organism>
<feature type="transmembrane region" description="Helical" evidence="7">
    <location>
        <begin position="244"/>
        <end position="266"/>
    </location>
</feature>
<evidence type="ECO:0000256" key="1">
    <source>
        <dbReference type="ARBA" id="ARBA00004651"/>
    </source>
</evidence>
<comment type="caution">
    <text evidence="9">The sequence shown here is derived from an EMBL/GenBank/DDBJ whole genome shotgun (WGS) entry which is preliminary data.</text>
</comment>
<dbReference type="Pfam" id="PF07690">
    <property type="entry name" value="MFS_1"/>
    <property type="match status" value="1"/>
</dbReference>
<keyword evidence="3" id="KW-1003">Cell membrane</keyword>
<feature type="transmembrane region" description="Helical" evidence="7">
    <location>
        <begin position="368"/>
        <end position="386"/>
    </location>
</feature>
<dbReference type="Gene3D" id="1.20.1250.20">
    <property type="entry name" value="MFS general substrate transporter like domains"/>
    <property type="match status" value="1"/>
</dbReference>
<dbReference type="RefSeq" id="WP_210057917.1">
    <property type="nucleotide sequence ID" value="NZ_BAAAMH010000002.1"/>
</dbReference>
<feature type="transmembrane region" description="Helical" evidence="7">
    <location>
        <begin position="298"/>
        <end position="322"/>
    </location>
</feature>
<keyword evidence="5 7" id="KW-1133">Transmembrane helix</keyword>
<sequence>MPALSRTASFWTAAAVAGLALWASGAPTVVYPLYARAWDLAPSTTTLIFAVYPLVLIPVLLLFGNLSDVLGRRVVMLLGLGVLALGSLAFALADSLGWVLVGRGLMGVGVGLSLSPATAAVAELEPSGRAGRAGSVTTTATATGLALATLVGGALVQHAPAPRHLTFVVLGGVTLGTAVLVAFLPRTGGPAAERWRPRRPHVPRGARRLFSAGTLAIAGAYALGAVYLALGAQIAHDLVGSTDALVSGAVISVSAVVIGAVALLARDLAPRRALVLGPPAALAGLGLLVLAASTHSMAGFLASSVVGGAGYSLLFSGGLGLVTASAPAHHRAGVLSAAYTVGYLVQALAALGLGLVATGAGLLRALEVGTPAVGLLALVAAALAVGRRPAPVGRV</sequence>
<feature type="transmembrane region" description="Helical" evidence="7">
    <location>
        <begin position="165"/>
        <end position="188"/>
    </location>
</feature>
<evidence type="ECO:0000256" key="2">
    <source>
        <dbReference type="ARBA" id="ARBA00022448"/>
    </source>
</evidence>
<dbReference type="InterPro" id="IPR050171">
    <property type="entry name" value="MFS_Transporters"/>
</dbReference>
<evidence type="ECO:0000256" key="4">
    <source>
        <dbReference type="ARBA" id="ARBA00022692"/>
    </source>
</evidence>
<feature type="transmembrane region" description="Helical" evidence="7">
    <location>
        <begin position="136"/>
        <end position="159"/>
    </location>
</feature>
<proteinExistence type="predicted"/>
<evidence type="ECO:0000313" key="10">
    <source>
        <dbReference type="Proteomes" id="UP000758168"/>
    </source>
</evidence>
<feature type="domain" description="Major facilitator superfamily (MFS) profile" evidence="8">
    <location>
        <begin position="1"/>
        <end position="389"/>
    </location>
</feature>
<keyword evidence="10" id="KW-1185">Reference proteome</keyword>
<evidence type="ECO:0000313" key="9">
    <source>
        <dbReference type="EMBL" id="MBP2418433.1"/>
    </source>
</evidence>
<keyword evidence="6 7" id="KW-0472">Membrane</keyword>
<accession>A0ABS4ZBJ5</accession>
<feature type="transmembrane region" description="Helical" evidence="7">
    <location>
        <begin position="41"/>
        <end position="63"/>
    </location>
</feature>